<dbReference type="RefSeq" id="WP_181556165.1">
    <property type="nucleotide sequence ID" value="NZ_JACDUT010000006.1"/>
</dbReference>
<evidence type="ECO:0000256" key="8">
    <source>
        <dbReference type="ARBA" id="ARBA00023136"/>
    </source>
</evidence>
<dbReference type="InterPro" id="IPR027417">
    <property type="entry name" value="P-loop_NTPase"/>
</dbReference>
<dbReference type="PROSITE" id="PS00211">
    <property type="entry name" value="ABC_TRANSPORTER_1"/>
    <property type="match status" value="1"/>
</dbReference>
<evidence type="ECO:0000259" key="10">
    <source>
        <dbReference type="PROSITE" id="PS50893"/>
    </source>
</evidence>
<dbReference type="CDD" id="cd18548">
    <property type="entry name" value="ABC_6TM_Tm287_like"/>
    <property type="match status" value="1"/>
</dbReference>
<evidence type="ECO:0000313" key="13">
    <source>
        <dbReference type="Proteomes" id="UP000523087"/>
    </source>
</evidence>
<dbReference type="SMART" id="SM00382">
    <property type="entry name" value="AAA"/>
    <property type="match status" value="1"/>
</dbReference>
<dbReference type="InterPro" id="IPR003439">
    <property type="entry name" value="ABC_transporter-like_ATP-bd"/>
</dbReference>
<dbReference type="PROSITE" id="PS50893">
    <property type="entry name" value="ABC_TRANSPORTER_2"/>
    <property type="match status" value="1"/>
</dbReference>
<keyword evidence="2" id="KW-0813">Transport</keyword>
<dbReference type="PANTHER" id="PTHR43394:SF1">
    <property type="entry name" value="ATP-BINDING CASSETTE SUB-FAMILY B MEMBER 10, MITOCHONDRIAL"/>
    <property type="match status" value="1"/>
</dbReference>
<evidence type="ECO:0000313" key="12">
    <source>
        <dbReference type="EMBL" id="MBA2875330.1"/>
    </source>
</evidence>
<keyword evidence="5" id="KW-0547">Nucleotide-binding</keyword>
<dbReference type="InterPro" id="IPR039421">
    <property type="entry name" value="Type_1_exporter"/>
</dbReference>
<dbReference type="EMBL" id="JACDUT010000006">
    <property type="protein sequence ID" value="MBA2875330.1"/>
    <property type="molecule type" value="Genomic_DNA"/>
</dbReference>
<keyword evidence="8 9" id="KW-0472">Membrane</keyword>
<feature type="transmembrane region" description="Helical" evidence="9">
    <location>
        <begin position="235"/>
        <end position="258"/>
    </location>
</feature>
<dbReference type="Gene3D" id="3.40.50.300">
    <property type="entry name" value="P-loop containing nucleotide triphosphate hydrolases"/>
    <property type="match status" value="1"/>
</dbReference>
<feature type="transmembrane region" description="Helical" evidence="9">
    <location>
        <begin position="278"/>
        <end position="296"/>
    </location>
</feature>
<feature type="domain" description="ABC transporter" evidence="10">
    <location>
        <begin position="332"/>
        <end position="565"/>
    </location>
</feature>
<comment type="caution">
    <text evidence="12">The sequence shown here is derived from an EMBL/GenBank/DDBJ whole genome shotgun (WGS) entry which is preliminary data.</text>
</comment>
<evidence type="ECO:0000256" key="2">
    <source>
        <dbReference type="ARBA" id="ARBA00022448"/>
    </source>
</evidence>
<accession>A0A7V9Z762</accession>
<dbReference type="Gene3D" id="1.20.1560.10">
    <property type="entry name" value="ABC transporter type 1, transmembrane domain"/>
    <property type="match status" value="1"/>
</dbReference>
<dbReference type="InterPro" id="IPR036640">
    <property type="entry name" value="ABC1_TM_sf"/>
</dbReference>
<dbReference type="GO" id="GO:0005524">
    <property type="term" value="F:ATP binding"/>
    <property type="evidence" value="ECO:0007669"/>
    <property type="project" value="UniProtKB-KW"/>
</dbReference>
<dbReference type="SUPFAM" id="SSF90123">
    <property type="entry name" value="ABC transporter transmembrane region"/>
    <property type="match status" value="1"/>
</dbReference>
<evidence type="ECO:0000256" key="5">
    <source>
        <dbReference type="ARBA" id="ARBA00022741"/>
    </source>
</evidence>
<keyword evidence="13" id="KW-1185">Reference proteome</keyword>
<feature type="transmembrane region" description="Helical" evidence="9">
    <location>
        <begin position="12"/>
        <end position="32"/>
    </location>
</feature>
<dbReference type="FunFam" id="3.40.50.300:FF:000221">
    <property type="entry name" value="Multidrug ABC transporter ATP-binding protein"/>
    <property type="match status" value="1"/>
</dbReference>
<sequence>MQHVLSYLKPYRKWMIVAWIFMLIELFVELWQPLLMEKIIDHGVISKNLHIIWTWGAVMLGTSLLAFASGIANSFVAAHVGQQYGFDLRKHLFEKIQSFSFANFEQFSTASLITRMTNDVTQMQNMVFMSLRIMLRAPLLVVFGVVMSLFVHVQLALIFVVTVPLLLVFLIWMMNKAAAWFSVVQQALDRVNSVMRENLAGMRLIKAWMRGTYEQERFTKANETLMTRTMSVLRLIETITPVLLFVMNMAIIVILSVGRMEIHTGSATAGQVVAVVNYTTRITTALSIFTFITMAFSRARASAQRISDVFTAQVDIVDDERAHDTNIQEGEVRFDHVSFRYPNSHSFVLKDISFVVRPHETVAILGATGAGKSSLLQLIPRLYDAIEGRVLIDGIDVRQMKQESLRTYIRFVPQDILLFSGTIEDNIRFGKEDASMEDIIQAAKHAQIHETIMKFPKGYDTLIGQKGVNLSGGQKQRLSIARALVGTPKILLLDDSTSALDLKTEGKLLQALKTYTCTTFIVTQKIQTAMEADTIFLLDDGVLLAKGSHNELLQTSDLYRKMVESQFGKKGLGDVKTAT</sequence>
<protein>
    <submittedName>
        <fullName evidence="12">ATP-binding cassette subfamily B protein</fullName>
    </submittedName>
</protein>
<feature type="transmembrane region" description="Helical" evidence="9">
    <location>
        <begin position="133"/>
        <end position="150"/>
    </location>
</feature>
<dbReference type="GO" id="GO:0015421">
    <property type="term" value="F:ABC-type oligopeptide transporter activity"/>
    <property type="evidence" value="ECO:0007669"/>
    <property type="project" value="TreeGrafter"/>
</dbReference>
<comment type="subcellular location">
    <subcellularLocation>
        <location evidence="1">Cell membrane</location>
        <topology evidence="1">Multi-pass membrane protein</topology>
    </subcellularLocation>
</comment>
<dbReference type="InterPro" id="IPR011527">
    <property type="entry name" value="ABC1_TM_dom"/>
</dbReference>
<evidence type="ECO:0000256" key="7">
    <source>
        <dbReference type="ARBA" id="ARBA00022989"/>
    </source>
</evidence>
<dbReference type="GO" id="GO:0005886">
    <property type="term" value="C:plasma membrane"/>
    <property type="evidence" value="ECO:0007669"/>
    <property type="project" value="UniProtKB-SubCell"/>
</dbReference>
<reference evidence="12 13" key="1">
    <citation type="submission" date="2020-07" db="EMBL/GenBank/DDBJ databases">
        <title>Genomic Encyclopedia of Type Strains, Phase IV (KMG-IV): sequencing the most valuable type-strain genomes for metagenomic binning, comparative biology and taxonomic classification.</title>
        <authorList>
            <person name="Goeker M."/>
        </authorList>
    </citation>
    <scope>NUCLEOTIDE SEQUENCE [LARGE SCALE GENOMIC DNA]</scope>
    <source>
        <strain evidence="12 13">DSM 15730</strain>
    </source>
</reference>
<dbReference type="SUPFAM" id="SSF52540">
    <property type="entry name" value="P-loop containing nucleoside triphosphate hydrolases"/>
    <property type="match status" value="1"/>
</dbReference>
<evidence type="ECO:0000259" key="11">
    <source>
        <dbReference type="PROSITE" id="PS50929"/>
    </source>
</evidence>
<evidence type="ECO:0000256" key="1">
    <source>
        <dbReference type="ARBA" id="ARBA00004651"/>
    </source>
</evidence>
<keyword evidence="4 9" id="KW-0812">Transmembrane</keyword>
<dbReference type="AlphaFoldDB" id="A0A7V9Z762"/>
<dbReference type="GO" id="GO:0016887">
    <property type="term" value="F:ATP hydrolysis activity"/>
    <property type="evidence" value="ECO:0007669"/>
    <property type="project" value="InterPro"/>
</dbReference>
<dbReference type="Pfam" id="PF00005">
    <property type="entry name" value="ABC_tran"/>
    <property type="match status" value="1"/>
</dbReference>
<name>A0A7V9Z762_9BACL</name>
<dbReference type="InterPro" id="IPR017871">
    <property type="entry name" value="ABC_transporter-like_CS"/>
</dbReference>
<dbReference type="Pfam" id="PF00664">
    <property type="entry name" value="ABC_membrane"/>
    <property type="match status" value="1"/>
</dbReference>
<evidence type="ECO:0000256" key="4">
    <source>
        <dbReference type="ARBA" id="ARBA00022692"/>
    </source>
</evidence>
<dbReference type="PROSITE" id="PS50929">
    <property type="entry name" value="ABC_TM1F"/>
    <property type="match status" value="1"/>
</dbReference>
<keyword evidence="6 12" id="KW-0067">ATP-binding</keyword>
<feature type="transmembrane region" description="Helical" evidence="9">
    <location>
        <begin position="156"/>
        <end position="174"/>
    </location>
</feature>
<dbReference type="InterPro" id="IPR003593">
    <property type="entry name" value="AAA+_ATPase"/>
</dbReference>
<evidence type="ECO:0000256" key="9">
    <source>
        <dbReference type="SAM" id="Phobius"/>
    </source>
</evidence>
<evidence type="ECO:0000256" key="3">
    <source>
        <dbReference type="ARBA" id="ARBA00022475"/>
    </source>
</evidence>
<gene>
    <name evidence="12" type="ORF">HNR31_002118</name>
</gene>
<dbReference type="Proteomes" id="UP000523087">
    <property type="component" value="Unassembled WGS sequence"/>
</dbReference>
<keyword evidence="7 9" id="KW-1133">Transmembrane helix</keyword>
<dbReference type="PANTHER" id="PTHR43394">
    <property type="entry name" value="ATP-DEPENDENT PERMEASE MDL1, MITOCHONDRIAL"/>
    <property type="match status" value="1"/>
</dbReference>
<proteinExistence type="predicted"/>
<organism evidence="12 13">
    <name type="scientific">Thermaerobacillus caldiproteolyticus</name>
    <dbReference type="NCBI Taxonomy" id="247480"/>
    <lineage>
        <taxon>Bacteria</taxon>
        <taxon>Bacillati</taxon>
        <taxon>Bacillota</taxon>
        <taxon>Bacilli</taxon>
        <taxon>Bacillales</taxon>
        <taxon>Anoxybacillaceae</taxon>
        <taxon>Thermaerobacillus</taxon>
    </lineage>
</organism>
<feature type="domain" description="ABC transmembrane type-1" evidence="11">
    <location>
        <begin position="20"/>
        <end position="298"/>
    </location>
</feature>
<feature type="transmembrane region" description="Helical" evidence="9">
    <location>
        <begin position="52"/>
        <end position="80"/>
    </location>
</feature>
<keyword evidence="3" id="KW-1003">Cell membrane</keyword>
<evidence type="ECO:0000256" key="6">
    <source>
        <dbReference type="ARBA" id="ARBA00022840"/>
    </source>
</evidence>